<name>A0A2K8T729_9NOSO</name>
<dbReference type="EMBL" id="CP024790">
    <property type="protein sequence ID" value="AUB43459.1"/>
    <property type="molecule type" value="Genomic_DNA"/>
</dbReference>
<dbReference type="AlphaFoldDB" id="A0A2K8T729"/>
<proteinExistence type="predicted"/>
<evidence type="ECO:0000313" key="1">
    <source>
        <dbReference type="EMBL" id="AUB43459.1"/>
    </source>
</evidence>
<dbReference type="RefSeq" id="WP_339382433.1">
    <property type="nucleotide sequence ID" value="NZ_CAWNNC010000006.1"/>
</dbReference>
<organism evidence="1 2">
    <name type="scientific">Nostoc flagelliforme CCNUN1</name>
    <dbReference type="NCBI Taxonomy" id="2038116"/>
    <lineage>
        <taxon>Bacteria</taxon>
        <taxon>Bacillati</taxon>
        <taxon>Cyanobacteriota</taxon>
        <taxon>Cyanophyceae</taxon>
        <taxon>Nostocales</taxon>
        <taxon>Nostocaceae</taxon>
        <taxon>Nostoc</taxon>
    </lineage>
</organism>
<dbReference type="Proteomes" id="UP000232003">
    <property type="component" value="Plasmid pNFSY05"/>
</dbReference>
<sequence>MAFEVQFLAANKITSSNWIPVALSKQKKGIGERGMRAGEVLV</sequence>
<geneLocation type="plasmid" evidence="2">
    <name>pnfsy05</name>
</geneLocation>
<keyword evidence="1" id="KW-0614">Plasmid</keyword>
<protein>
    <submittedName>
        <fullName evidence="1">Uncharacterized protein</fullName>
    </submittedName>
</protein>
<evidence type="ECO:0000313" key="2">
    <source>
        <dbReference type="Proteomes" id="UP000232003"/>
    </source>
</evidence>
<keyword evidence="2" id="KW-1185">Reference proteome</keyword>
<accession>A0A2K8T729</accession>
<reference evidence="1 2" key="1">
    <citation type="submission" date="2017-11" db="EMBL/GenBank/DDBJ databases">
        <title>Complete genome of a free-living desiccation-tolerant cyanobacterium and its photosynthetic adaptation to extreme terrestrial habitat.</title>
        <authorList>
            <person name="Shang J."/>
        </authorList>
    </citation>
    <scope>NUCLEOTIDE SEQUENCE [LARGE SCALE GENOMIC DNA]</scope>
    <source>
        <strain evidence="1 2">CCNUN1</strain>
        <plasmid evidence="2">pnfsy05</plasmid>
    </source>
</reference>
<gene>
    <name evidence="1" type="ORF">COO91_09640</name>
</gene>
<dbReference type="KEGG" id="nfl:COO91_09640"/>